<dbReference type="EMBL" id="PP179314">
    <property type="protein sequence ID" value="XAI69854.1"/>
    <property type="molecule type" value="Genomic_DNA"/>
</dbReference>
<protein>
    <submittedName>
        <fullName evidence="1">Uncharacterized protein</fullName>
    </submittedName>
</protein>
<gene>
    <name evidence="1" type="ORF">Lyrsu03_00056</name>
</gene>
<sequence>MQALLAYKRPSSRAGGGTDYGFEIRSMTCFNGFNQHNAFRTVTPCDSQYMSLILPQGNPALATTGLREPSGQAPWQFIALGWASELVTAKASFSEFWAQRDTISGMEWPAMALNREHVTGKYYDWNTDTNVPGKRERTPLEVELGDLLYTLSQRPKSAWNQDTFAASKAAWMIYGRNYFHYSLYDFVGAERPSGLAVAYLQVYRNMSRNMLSANAALQAKARETSNLLFKFDITQMRSNSPYKSYIPIISAMNHTGGDSDILSFAAGSALALQIMKYGTFTIGEFMQNSRPMTSEGLYNKGHQSEHLGNNIAARLRATNRQDPNLNFGRLSTMATATTRFAQYCDVSRLHTYGVDAYLREIETASHALRRDVPDVVGMGRQIRELIGEFADLRVPPQPVVSARIAGAASSFTQWAEQQAASNAVH</sequence>
<proteinExistence type="predicted"/>
<accession>A0AAU6W168</accession>
<evidence type="ECO:0000313" key="1">
    <source>
        <dbReference type="EMBL" id="XAI69854.1"/>
    </source>
</evidence>
<name>A0AAU6W168_9VIRU</name>
<reference evidence="1" key="1">
    <citation type="journal article" date="2024" name="J. Gen. Virol.">
        <title>Novel phages of Pseudomonas syringae unveil numerous potential auxiliary metabolic genes.</title>
        <authorList>
            <person name="Feltin C."/>
            <person name="Garneau J.R."/>
            <person name="Morris C.E."/>
            <person name="Berard A."/>
            <person name="Torres-Barcelo C."/>
        </authorList>
    </citation>
    <scope>NUCLEOTIDE SEQUENCE</scope>
</reference>
<organism evidence="1">
    <name type="scientific">Pseudomonas phage Lyrsu03</name>
    <dbReference type="NCBI Taxonomy" id="3138537"/>
    <lineage>
        <taxon>Viruses</taxon>
    </lineage>
</organism>